<organism evidence="2 3">
    <name type="scientific">Hyphomonas johnsonii MHS-2</name>
    <dbReference type="NCBI Taxonomy" id="1280950"/>
    <lineage>
        <taxon>Bacteria</taxon>
        <taxon>Pseudomonadati</taxon>
        <taxon>Pseudomonadota</taxon>
        <taxon>Alphaproteobacteria</taxon>
        <taxon>Hyphomonadales</taxon>
        <taxon>Hyphomonadaceae</taxon>
        <taxon>Hyphomonas</taxon>
    </lineage>
</organism>
<feature type="chain" id="PRO_5001572858" description="Lipoprotein" evidence="1">
    <location>
        <begin position="20"/>
        <end position="62"/>
    </location>
</feature>
<evidence type="ECO:0008006" key="4">
    <source>
        <dbReference type="Google" id="ProtNLM"/>
    </source>
</evidence>
<protein>
    <recommendedName>
        <fullName evidence="4">Lipoprotein</fullName>
    </recommendedName>
</protein>
<dbReference type="EMBL" id="ARYK01000008">
    <property type="protein sequence ID" value="KCZ89444.1"/>
    <property type="molecule type" value="Genomic_DNA"/>
</dbReference>
<name>A0A059FFP9_9PROT</name>
<reference evidence="2 3" key="1">
    <citation type="journal article" date="2014" name="Antonie Van Leeuwenhoek">
        <title>Hyphomonas beringensis sp. nov. and Hyphomonas chukchiensis sp. nov., isolated from surface seawater of the Bering Sea and Chukchi Sea.</title>
        <authorList>
            <person name="Li C."/>
            <person name="Lai Q."/>
            <person name="Li G."/>
            <person name="Dong C."/>
            <person name="Wang J."/>
            <person name="Liao Y."/>
            <person name="Shao Z."/>
        </authorList>
    </citation>
    <scope>NUCLEOTIDE SEQUENCE [LARGE SCALE GENOMIC DNA]</scope>
    <source>
        <strain evidence="2 3">MHS-2</strain>
    </source>
</reference>
<evidence type="ECO:0000313" key="3">
    <source>
        <dbReference type="Proteomes" id="UP000025171"/>
    </source>
</evidence>
<comment type="caution">
    <text evidence="2">The sequence shown here is derived from an EMBL/GenBank/DDBJ whole genome shotgun (WGS) entry which is preliminary data.</text>
</comment>
<accession>A0A059FFP9</accession>
<evidence type="ECO:0000313" key="2">
    <source>
        <dbReference type="EMBL" id="KCZ89444.1"/>
    </source>
</evidence>
<proteinExistence type="predicted"/>
<dbReference type="PROSITE" id="PS51257">
    <property type="entry name" value="PROKAR_LIPOPROTEIN"/>
    <property type="match status" value="1"/>
</dbReference>
<gene>
    <name evidence="2" type="ORF">HJO_14537</name>
</gene>
<dbReference type="OrthoDB" id="7620388at2"/>
<dbReference type="AlphaFoldDB" id="A0A059FFP9"/>
<evidence type="ECO:0000256" key="1">
    <source>
        <dbReference type="SAM" id="SignalP"/>
    </source>
</evidence>
<dbReference type="Proteomes" id="UP000025171">
    <property type="component" value="Unassembled WGS sequence"/>
</dbReference>
<dbReference type="RefSeq" id="WP_035618237.1">
    <property type="nucleotide sequence ID" value="NZ_ARYK01000008.1"/>
</dbReference>
<dbReference type="PATRIC" id="fig|1280950.3.peg.2919"/>
<sequence>MKFSLIAAALLSVSLTGCISVSDVSDSDAVSRNTDLAMRVCGGADRVKEVTDDSYTCMDSHK</sequence>
<feature type="signal peptide" evidence="1">
    <location>
        <begin position="1"/>
        <end position="19"/>
    </location>
</feature>
<keyword evidence="3" id="KW-1185">Reference proteome</keyword>
<keyword evidence="1" id="KW-0732">Signal</keyword>